<dbReference type="Proteomes" id="UP000069272">
    <property type="component" value="Chromosome 3L"/>
</dbReference>
<accession>A0A182FXN9</accession>
<sequence>MYAVPAGNTSCSLVQQLDAPGRCKGLHARACVCVC</sequence>
<dbReference type="EnsemblMetazoa" id="AALB014407-RA">
    <property type="protein sequence ID" value="AALB014407-PA"/>
    <property type="gene ID" value="AALB014407"/>
</dbReference>
<reference evidence="1 2" key="1">
    <citation type="journal article" date="2017" name="G3 (Bethesda)">
        <title>The Physical Genome Mapping of Anopheles albimanus Corrected Scaffold Misassemblies and Identified Interarm Rearrangements in Genus Anopheles.</title>
        <authorList>
            <person name="Artemov G.N."/>
            <person name="Peery A.N."/>
            <person name="Jiang X."/>
            <person name="Tu Z."/>
            <person name="Stegniy V.N."/>
            <person name="Sharakhova M.V."/>
            <person name="Sharakhov I.V."/>
        </authorList>
    </citation>
    <scope>NUCLEOTIDE SEQUENCE [LARGE SCALE GENOMIC DNA]</scope>
    <source>
        <strain evidence="1 2">ALBI9_A</strain>
    </source>
</reference>
<dbReference type="AlphaFoldDB" id="A0A182FXN9"/>
<protein>
    <submittedName>
        <fullName evidence="1">Uncharacterized protein</fullName>
    </submittedName>
</protein>
<name>A0A182FXN9_ANOAL</name>
<organism evidence="1 2">
    <name type="scientific">Anopheles albimanus</name>
    <name type="common">New world malaria mosquito</name>
    <dbReference type="NCBI Taxonomy" id="7167"/>
    <lineage>
        <taxon>Eukaryota</taxon>
        <taxon>Metazoa</taxon>
        <taxon>Ecdysozoa</taxon>
        <taxon>Arthropoda</taxon>
        <taxon>Hexapoda</taxon>
        <taxon>Insecta</taxon>
        <taxon>Pterygota</taxon>
        <taxon>Neoptera</taxon>
        <taxon>Endopterygota</taxon>
        <taxon>Diptera</taxon>
        <taxon>Nematocera</taxon>
        <taxon>Culicoidea</taxon>
        <taxon>Culicidae</taxon>
        <taxon>Anophelinae</taxon>
        <taxon>Anopheles</taxon>
    </lineage>
</organism>
<reference evidence="1" key="2">
    <citation type="submission" date="2022-08" db="UniProtKB">
        <authorList>
            <consortium name="EnsemblMetazoa"/>
        </authorList>
    </citation>
    <scope>IDENTIFICATION</scope>
    <source>
        <strain evidence="1">STECLA/ALBI9_A</strain>
    </source>
</reference>
<evidence type="ECO:0000313" key="1">
    <source>
        <dbReference type="EnsemblMetazoa" id="AALB014407-PA"/>
    </source>
</evidence>
<keyword evidence="2" id="KW-1185">Reference proteome</keyword>
<evidence type="ECO:0000313" key="2">
    <source>
        <dbReference type="Proteomes" id="UP000069272"/>
    </source>
</evidence>
<dbReference type="VEuPathDB" id="VectorBase:AALB014407"/>
<proteinExistence type="predicted"/>